<sequence length="884" mass="90290">MKLLRHSPSLAALLVLSSLPVQAQLIISEIMQDPSAVGDSNGEYFELYNPTGAAIDIDGWVIKDAGSNTHTISNGGPLEVPAGGFLVLGNNADFATNGSVVVGYEYSGFFLGNSDDEVILEDDLGAEIDRVEYDGGPNFPDPSGASMELKDLTLDNNVGGNWAEAITEIVPGGDKGTPGAGPPVGNGQLGLSLDVASISEDQSAFITGTVTAPVAPTSDLTVTVTLSDETEAITADATIFANDTTGTFLIDAVDDFWADGDQTVTVTVSAPTYDPNDTTFTVTDDDAGFLVIINEVYNAIDSLPFDANNDGTGNSDDEFIEVVNVSGGTLDLSGATLSDESFVRHIFPPGTILEPGCAVLVFAGGDVQEGSVQFDFGDTPVQIADSGTQFPGLSLTDTGDAVFLRDTDGSITGVFDAEVHAVTLPDQSGDLVASSITTSTDTDASSGYILHTATIEGTEMSPGTTPAGGSYCSLTDSITVTINPGTRTESDGFVAMAGTVSIPAAIGSDLFVYVDSSDLGEIDLSLISPLIIPSGSTSADLDLLFVDDAEADGTQTVTLTGRAIGYLNGTASVDVEDDGDAGVFTDLVINEFDANQPGTDDAEFIELYNNSGTLQPLDGLVVVLFNGSNDTIYDAYDLTGFSIDGNGFFVIGNGSVPSPQITLSSLQNGADAIALYSGSIADYPNGASVVGLQGTLIDAVVYGGSDTGLQDALDPSGSSVAESGSADSAAARTTDGGSPFASNLFVTQSPTPGATNVIAENSFATWAADQVPAIVDGPDGDADLDGIANLVEYALGLDPNAANGTPGTLSGGTLTFTKGPEAKMDGNLIYEIETSTDLGVTDPWAPNGSAVDGSDDISLDIITAGGVATKFFARLNVSEAVVAE</sequence>
<gene>
    <name evidence="4" type="ORF">JIN81_10755</name>
</gene>
<protein>
    <submittedName>
        <fullName evidence="4">Lamin tail domain-containing protein</fullName>
    </submittedName>
</protein>
<organism evidence="4 5">
    <name type="scientific">Haloferula rosea</name>
    <dbReference type="NCBI Taxonomy" id="490093"/>
    <lineage>
        <taxon>Bacteria</taxon>
        <taxon>Pseudomonadati</taxon>
        <taxon>Verrucomicrobiota</taxon>
        <taxon>Verrucomicrobiia</taxon>
        <taxon>Verrucomicrobiales</taxon>
        <taxon>Verrucomicrobiaceae</taxon>
        <taxon>Haloferula</taxon>
    </lineage>
</organism>
<evidence type="ECO:0000313" key="4">
    <source>
        <dbReference type="EMBL" id="MBK1827502.1"/>
    </source>
</evidence>
<evidence type="ECO:0000256" key="2">
    <source>
        <dbReference type="SAM" id="SignalP"/>
    </source>
</evidence>
<dbReference type="Proteomes" id="UP000658278">
    <property type="component" value="Unassembled WGS sequence"/>
</dbReference>
<dbReference type="AlphaFoldDB" id="A0A934RDC9"/>
<dbReference type="Gene3D" id="2.60.40.1260">
    <property type="entry name" value="Lamin Tail domain"/>
    <property type="match status" value="1"/>
</dbReference>
<comment type="caution">
    <text evidence="4">The sequence shown here is derived from an EMBL/GenBank/DDBJ whole genome shotgun (WGS) entry which is preliminary data.</text>
</comment>
<feature type="signal peptide" evidence="2">
    <location>
        <begin position="1"/>
        <end position="23"/>
    </location>
</feature>
<keyword evidence="5" id="KW-1185">Reference proteome</keyword>
<dbReference type="PANTHER" id="PTHR37397:SF1">
    <property type="entry name" value="LTD DOMAIN-CONTAINING PROTEIN"/>
    <property type="match status" value="1"/>
</dbReference>
<dbReference type="PROSITE" id="PS51841">
    <property type="entry name" value="LTD"/>
    <property type="match status" value="3"/>
</dbReference>
<evidence type="ECO:0000259" key="3">
    <source>
        <dbReference type="PROSITE" id="PS51841"/>
    </source>
</evidence>
<feature type="domain" description="LTD" evidence="3">
    <location>
        <begin position="569"/>
        <end position="704"/>
    </location>
</feature>
<evidence type="ECO:0000313" key="5">
    <source>
        <dbReference type="Proteomes" id="UP000658278"/>
    </source>
</evidence>
<feature type="domain" description="LTD" evidence="3">
    <location>
        <begin position="17"/>
        <end position="137"/>
    </location>
</feature>
<feature type="domain" description="LTD" evidence="3">
    <location>
        <begin position="278"/>
        <end position="441"/>
    </location>
</feature>
<dbReference type="InterPro" id="IPR036415">
    <property type="entry name" value="Lamin_tail_dom_sf"/>
</dbReference>
<dbReference type="SUPFAM" id="SSF141072">
    <property type="entry name" value="CalX-like"/>
    <property type="match status" value="1"/>
</dbReference>
<dbReference type="EMBL" id="JAENII010000007">
    <property type="protein sequence ID" value="MBK1827502.1"/>
    <property type="molecule type" value="Genomic_DNA"/>
</dbReference>
<dbReference type="RefSeq" id="WP_200279013.1">
    <property type="nucleotide sequence ID" value="NZ_JAENII010000007.1"/>
</dbReference>
<accession>A0A934RDC9</accession>
<dbReference type="InterPro" id="IPR038081">
    <property type="entry name" value="CalX-like_sf"/>
</dbReference>
<dbReference type="Pfam" id="PF00932">
    <property type="entry name" value="LTD"/>
    <property type="match status" value="3"/>
</dbReference>
<feature type="chain" id="PRO_5037129239" evidence="2">
    <location>
        <begin position="24"/>
        <end position="884"/>
    </location>
</feature>
<proteinExistence type="predicted"/>
<feature type="compositionally biased region" description="Polar residues" evidence="1">
    <location>
        <begin position="716"/>
        <end position="726"/>
    </location>
</feature>
<name>A0A934RDC9_9BACT</name>
<dbReference type="InterPro" id="IPR001322">
    <property type="entry name" value="Lamin_tail_dom"/>
</dbReference>
<dbReference type="PANTHER" id="PTHR37397">
    <property type="entry name" value="SI:CH211-183D21.1"/>
    <property type="match status" value="1"/>
</dbReference>
<evidence type="ECO:0000256" key="1">
    <source>
        <dbReference type="SAM" id="MobiDB-lite"/>
    </source>
</evidence>
<feature type="region of interest" description="Disordered" evidence="1">
    <location>
        <begin position="712"/>
        <end position="734"/>
    </location>
</feature>
<keyword evidence="2" id="KW-0732">Signal</keyword>
<dbReference type="SUPFAM" id="SSF74853">
    <property type="entry name" value="Lamin A/C globular tail domain"/>
    <property type="match status" value="3"/>
</dbReference>
<reference evidence="4" key="1">
    <citation type="submission" date="2021-01" db="EMBL/GenBank/DDBJ databases">
        <title>Modified the classification status of verrucomicrobia.</title>
        <authorList>
            <person name="Feng X."/>
        </authorList>
    </citation>
    <scope>NUCLEOTIDE SEQUENCE</scope>
    <source>
        <strain evidence="4">KCTC 22201</strain>
    </source>
</reference>